<feature type="compositionally biased region" description="Basic and acidic residues" evidence="1">
    <location>
        <begin position="1"/>
        <end position="16"/>
    </location>
</feature>
<dbReference type="AlphaFoldDB" id="A0A913Z0K8"/>
<proteinExistence type="predicted"/>
<organism evidence="2 3">
    <name type="scientific">Patiria miniata</name>
    <name type="common">Bat star</name>
    <name type="synonym">Asterina miniata</name>
    <dbReference type="NCBI Taxonomy" id="46514"/>
    <lineage>
        <taxon>Eukaryota</taxon>
        <taxon>Metazoa</taxon>
        <taxon>Echinodermata</taxon>
        <taxon>Eleutherozoa</taxon>
        <taxon>Asterozoa</taxon>
        <taxon>Asteroidea</taxon>
        <taxon>Valvatacea</taxon>
        <taxon>Valvatida</taxon>
        <taxon>Asterinidae</taxon>
        <taxon>Patiria</taxon>
    </lineage>
</organism>
<feature type="region of interest" description="Disordered" evidence="1">
    <location>
        <begin position="1"/>
        <end position="22"/>
    </location>
</feature>
<dbReference type="RefSeq" id="XP_038045197.1">
    <property type="nucleotide sequence ID" value="XM_038189269.1"/>
</dbReference>
<keyword evidence="3" id="KW-1185">Reference proteome</keyword>
<reference evidence="2" key="1">
    <citation type="submission" date="2022-11" db="UniProtKB">
        <authorList>
            <consortium name="EnsemblMetazoa"/>
        </authorList>
    </citation>
    <scope>IDENTIFICATION</scope>
</reference>
<evidence type="ECO:0000256" key="1">
    <source>
        <dbReference type="SAM" id="MobiDB-lite"/>
    </source>
</evidence>
<sequence length="146" mass="16520">MYSRAEQRTGEKETSGHHTGGQDCMFTGSGIQSFLQQCDHAPLEHKIQSLEQVLFLGREVETMQEEAGGTRLACSLFKGEVTILLQLWTCSRPPDHKDSLDLKNSRPNYSLLAAFDGLCRIIYLVTLRWQHTDIRPSNGLCRILLQ</sequence>
<name>A0A913Z0K8_PATMI</name>
<accession>A0A913Z0K8</accession>
<evidence type="ECO:0000313" key="3">
    <source>
        <dbReference type="Proteomes" id="UP000887568"/>
    </source>
</evidence>
<dbReference type="Proteomes" id="UP000887568">
    <property type="component" value="Unplaced"/>
</dbReference>
<dbReference type="EnsemblMetazoa" id="XM_038189269.1">
    <property type="protein sequence ID" value="XP_038045197.1"/>
    <property type="gene ID" value="LOC119719780"/>
</dbReference>
<dbReference type="GeneID" id="119719780"/>
<evidence type="ECO:0000313" key="2">
    <source>
        <dbReference type="EnsemblMetazoa" id="XP_038045197.1"/>
    </source>
</evidence>
<protein>
    <submittedName>
        <fullName evidence="2">Uncharacterized protein</fullName>
    </submittedName>
</protein>